<proteinExistence type="predicted"/>
<organism evidence="1 2">
    <name type="scientific">Lasius platythorax</name>
    <dbReference type="NCBI Taxonomy" id="488582"/>
    <lineage>
        <taxon>Eukaryota</taxon>
        <taxon>Metazoa</taxon>
        <taxon>Ecdysozoa</taxon>
        <taxon>Arthropoda</taxon>
        <taxon>Hexapoda</taxon>
        <taxon>Insecta</taxon>
        <taxon>Pterygota</taxon>
        <taxon>Neoptera</taxon>
        <taxon>Endopterygota</taxon>
        <taxon>Hymenoptera</taxon>
        <taxon>Apocrita</taxon>
        <taxon>Aculeata</taxon>
        <taxon>Formicoidea</taxon>
        <taxon>Formicidae</taxon>
        <taxon>Formicinae</taxon>
        <taxon>Lasius</taxon>
        <taxon>Lasius</taxon>
    </lineage>
</organism>
<reference evidence="1" key="1">
    <citation type="submission" date="2024-04" db="EMBL/GenBank/DDBJ databases">
        <authorList>
            <consortium name="Molecular Ecology Group"/>
        </authorList>
    </citation>
    <scope>NUCLEOTIDE SEQUENCE</scope>
</reference>
<accession>A0AAV2NRL5</accession>
<evidence type="ECO:0000313" key="1">
    <source>
        <dbReference type="EMBL" id="CAL1682597.1"/>
    </source>
</evidence>
<dbReference type="AlphaFoldDB" id="A0AAV2NRL5"/>
<gene>
    <name evidence="1" type="ORF">LPLAT_LOCUS8495</name>
</gene>
<keyword evidence="2" id="KW-1185">Reference proteome</keyword>
<sequence>MTAGDRRLPRESFNDGKLCELSLVSPGKDWHTDTVAFCIIKRRGEPSKDALGINSEQKLAGSSLKRRFNPRLSQGL</sequence>
<protein>
    <submittedName>
        <fullName evidence="1">Uncharacterized protein</fullName>
    </submittedName>
</protein>
<dbReference type="Proteomes" id="UP001497644">
    <property type="component" value="Chromosome 4"/>
</dbReference>
<dbReference type="EMBL" id="OZ034827">
    <property type="protein sequence ID" value="CAL1682597.1"/>
    <property type="molecule type" value="Genomic_DNA"/>
</dbReference>
<name>A0AAV2NRL5_9HYME</name>
<evidence type="ECO:0000313" key="2">
    <source>
        <dbReference type="Proteomes" id="UP001497644"/>
    </source>
</evidence>